<feature type="transmembrane region" description="Helical" evidence="1">
    <location>
        <begin position="12"/>
        <end position="29"/>
    </location>
</feature>
<protein>
    <submittedName>
        <fullName evidence="2">Uncharacterized protein</fullName>
    </submittedName>
</protein>
<feature type="transmembrane region" description="Helical" evidence="1">
    <location>
        <begin position="157"/>
        <end position="180"/>
    </location>
</feature>
<dbReference type="AlphaFoldDB" id="A0A9W7GS88"/>
<sequence length="188" mass="21381">MPKPWQTLNLSELSLLYSMVFYVHSVILICQHFSLSYTFSLFVSFTSMPCSFFIICKFLTMEESFGNLFWNHSLFVSALLASVCDHNGQDFWLGMVLFSIGILLLSLYSMYTWRYARERSDSSEKNGVHIIMEISFTLIGSGIALVGRWFIPRDSLSGLMIGAGAMFSIGVVFFCCYYLFSSGKSKKL</sequence>
<feature type="transmembrane region" description="Helical" evidence="1">
    <location>
        <begin position="91"/>
        <end position="109"/>
    </location>
</feature>
<gene>
    <name evidence="2" type="ORF">HRI_000104100</name>
</gene>
<accession>A0A9W7GS88</accession>
<dbReference type="Proteomes" id="UP001165190">
    <property type="component" value="Unassembled WGS sequence"/>
</dbReference>
<proteinExistence type="predicted"/>
<keyword evidence="3" id="KW-1185">Reference proteome</keyword>
<dbReference type="EMBL" id="BSYR01000003">
    <property type="protein sequence ID" value="GMI64348.1"/>
    <property type="molecule type" value="Genomic_DNA"/>
</dbReference>
<reference evidence="2" key="1">
    <citation type="submission" date="2023-05" db="EMBL/GenBank/DDBJ databases">
        <title>Genome and transcriptome analyses reveal genes involved in the formation of fine ridges on petal epidermal cells in Hibiscus trionum.</title>
        <authorList>
            <person name="Koshimizu S."/>
            <person name="Masuda S."/>
            <person name="Ishii T."/>
            <person name="Shirasu K."/>
            <person name="Hoshino A."/>
            <person name="Arita M."/>
        </authorList>
    </citation>
    <scope>NUCLEOTIDE SEQUENCE</scope>
    <source>
        <strain evidence="2">Hamamatsu line</strain>
    </source>
</reference>
<keyword evidence="1" id="KW-0472">Membrane</keyword>
<name>A0A9W7GS88_HIBTR</name>
<keyword evidence="1" id="KW-0812">Transmembrane</keyword>
<keyword evidence="1" id="KW-1133">Transmembrane helix</keyword>
<evidence type="ECO:0000313" key="2">
    <source>
        <dbReference type="EMBL" id="GMI64348.1"/>
    </source>
</evidence>
<comment type="caution">
    <text evidence="2">The sequence shown here is derived from an EMBL/GenBank/DDBJ whole genome shotgun (WGS) entry which is preliminary data.</text>
</comment>
<feature type="transmembrane region" description="Helical" evidence="1">
    <location>
        <begin position="130"/>
        <end position="151"/>
    </location>
</feature>
<organism evidence="2 3">
    <name type="scientific">Hibiscus trionum</name>
    <name type="common">Flower of an hour</name>
    <dbReference type="NCBI Taxonomy" id="183268"/>
    <lineage>
        <taxon>Eukaryota</taxon>
        <taxon>Viridiplantae</taxon>
        <taxon>Streptophyta</taxon>
        <taxon>Embryophyta</taxon>
        <taxon>Tracheophyta</taxon>
        <taxon>Spermatophyta</taxon>
        <taxon>Magnoliopsida</taxon>
        <taxon>eudicotyledons</taxon>
        <taxon>Gunneridae</taxon>
        <taxon>Pentapetalae</taxon>
        <taxon>rosids</taxon>
        <taxon>malvids</taxon>
        <taxon>Malvales</taxon>
        <taxon>Malvaceae</taxon>
        <taxon>Malvoideae</taxon>
        <taxon>Hibiscus</taxon>
    </lineage>
</organism>
<evidence type="ECO:0000256" key="1">
    <source>
        <dbReference type="SAM" id="Phobius"/>
    </source>
</evidence>
<evidence type="ECO:0000313" key="3">
    <source>
        <dbReference type="Proteomes" id="UP001165190"/>
    </source>
</evidence>